<comment type="caution">
    <text evidence="1">The sequence shown here is derived from an EMBL/GenBank/DDBJ whole genome shotgun (WGS) entry which is preliminary data.</text>
</comment>
<dbReference type="OrthoDB" id="109251at2157"/>
<evidence type="ECO:0000313" key="1">
    <source>
        <dbReference type="EMBL" id="RXK51282.1"/>
    </source>
</evidence>
<proteinExistence type="predicted"/>
<name>A0A498L4V2_9EURY</name>
<gene>
    <name evidence="1" type="ORF">EAF64_01175</name>
</gene>
<dbReference type="Pfam" id="PF24336">
    <property type="entry name" value="DUF7504"/>
    <property type="match status" value="1"/>
</dbReference>
<dbReference type="InterPro" id="IPR055927">
    <property type="entry name" value="DUF7504"/>
</dbReference>
<protein>
    <submittedName>
        <fullName evidence="1">Uncharacterized protein</fullName>
    </submittedName>
</protein>
<keyword evidence="2" id="KW-1185">Reference proteome</keyword>
<organism evidence="1 2">
    <name type="scientific">Halorientalis pallida</name>
    <dbReference type="NCBI Taxonomy" id="2479928"/>
    <lineage>
        <taxon>Archaea</taxon>
        <taxon>Methanobacteriati</taxon>
        <taxon>Methanobacteriota</taxon>
        <taxon>Stenosarchaea group</taxon>
        <taxon>Halobacteria</taxon>
        <taxon>Halobacteriales</taxon>
        <taxon>Haloarculaceae</taxon>
        <taxon>Halorientalis</taxon>
    </lineage>
</organism>
<dbReference type="RefSeq" id="WP_129067148.1">
    <property type="nucleotide sequence ID" value="NZ_RDFA01000001.1"/>
</dbReference>
<evidence type="ECO:0000313" key="2">
    <source>
        <dbReference type="Proteomes" id="UP000289691"/>
    </source>
</evidence>
<accession>A0A498L4V2</accession>
<dbReference type="EMBL" id="RDFA01000001">
    <property type="protein sequence ID" value="RXK51282.1"/>
    <property type="molecule type" value="Genomic_DNA"/>
</dbReference>
<sequence length="190" mass="20640">MSKHTPAKAGNLLVMAPAMSDDKAEQCHDLLSGQAPESVDLVRIVYHRSPDRLVDEWADRVGDPPANTVIVSVDDRAQSGSIGGQTLSGEADGTVEVLAANPNDLTGLGMELNNALTALSETDNEVYVCFDSVTAMLQFVDTESAYKFLHMLTGQFHKVDAVAHFHLDPTAHDERTISRIKTTFDDMVEL</sequence>
<dbReference type="AlphaFoldDB" id="A0A498L4V2"/>
<reference evidence="1 2" key="1">
    <citation type="submission" date="2019-01" db="EMBL/GenBank/DDBJ databases">
        <title>Halorientalis sp. F13-25 a new haloarchaeum isolated from hypersaline water.</title>
        <authorList>
            <person name="Ana D.-V."/>
            <person name="Cristina S.-P."/>
            <person name="Antonio V."/>
        </authorList>
    </citation>
    <scope>NUCLEOTIDE SEQUENCE [LARGE SCALE GENOMIC DNA]</scope>
    <source>
        <strain evidence="1 2">F13-25</strain>
    </source>
</reference>
<dbReference type="Proteomes" id="UP000289691">
    <property type="component" value="Unassembled WGS sequence"/>
</dbReference>